<feature type="transmembrane region" description="Helical" evidence="5">
    <location>
        <begin position="23"/>
        <end position="43"/>
    </location>
</feature>
<feature type="transmembrane region" description="Helical" evidence="5">
    <location>
        <begin position="87"/>
        <end position="112"/>
    </location>
</feature>
<feature type="transmembrane region" description="Helical" evidence="5">
    <location>
        <begin position="118"/>
        <end position="139"/>
    </location>
</feature>
<dbReference type="Gene3D" id="1.20.1530.20">
    <property type="match status" value="1"/>
</dbReference>
<comment type="subcellular location">
    <subcellularLocation>
        <location evidence="1">Membrane</location>
        <topology evidence="1">Multi-pass membrane protein</topology>
    </subcellularLocation>
</comment>
<gene>
    <name evidence="7" type="ORF">HZY91_00775</name>
</gene>
<feature type="transmembrane region" description="Helical" evidence="5">
    <location>
        <begin position="185"/>
        <end position="208"/>
    </location>
</feature>
<keyword evidence="3 5" id="KW-1133">Transmembrane helix</keyword>
<dbReference type="PANTHER" id="PTHR43021">
    <property type="entry name" value="NA(+)/H(+) ANTIPORTER-RELATED"/>
    <property type="match status" value="1"/>
</dbReference>
<keyword evidence="8" id="KW-1185">Reference proteome</keyword>
<accession>A0ABS0LMP7</accession>
<name>A0ABS0LMP7_9LACT</name>
<evidence type="ECO:0000256" key="4">
    <source>
        <dbReference type="ARBA" id="ARBA00023136"/>
    </source>
</evidence>
<evidence type="ECO:0000256" key="5">
    <source>
        <dbReference type="SAM" id="Phobius"/>
    </source>
</evidence>
<sequence length="433" mass="48218">MSYIYYLLAVIMVYLGGKLVQKVNLPAILGWLLVGIIVGPYVTNILSQEIINQEWYQVLMIFVQVFVGMMLGKNIDFNRMKKSGKQMITLSLSEIFITFIVVSIAFGILFTIRGFPLILALVIGAVATATAPAPPISVTKEYDTEGPVTRTVISLTIFNAVFVTTLFFTGSAILQSTLLETSTSIITQLLTMLIIPIIYGAVMGMITAKVLKDDYPPQRNLLLYIIAIVLTICIAIFIDQTLYKEPAMMFLMMGIAFKTSFVNSMDDNIKTDLSKVEGRLHEIALLLLIINLCAPLNPNALINAGVGAVLYTLIRMLGKWLGGYIPGKIMNLDQNVSKYIGITMFSHAGQGLVFAGVGAKIVSFLNPAYGDYIMTIIPAAAIITEIIGILLSKKVYEWSGEMEVEYDHDEQETFIDEHSIYRYYDRYEKYFDK</sequence>
<evidence type="ECO:0000313" key="8">
    <source>
        <dbReference type="Proteomes" id="UP000721415"/>
    </source>
</evidence>
<evidence type="ECO:0000256" key="3">
    <source>
        <dbReference type="ARBA" id="ARBA00022989"/>
    </source>
</evidence>
<keyword evidence="2 5" id="KW-0812">Transmembrane</keyword>
<dbReference type="InterPro" id="IPR006153">
    <property type="entry name" value="Cation/H_exchanger_TM"/>
</dbReference>
<keyword evidence="4 5" id="KW-0472">Membrane</keyword>
<feature type="domain" description="Cation/H+ exchanger transmembrane" evidence="6">
    <location>
        <begin position="11"/>
        <end position="361"/>
    </location>
</feature>
<comment type="caution">
    <text evidence="7">The sequence shown here is derived from an EMBL/GenBank/DDBJ whole genome shotgun (WGS) entry which is preliminary data.</text>
</comment>
<dbReference type="Proteomes" id="UP000721415">
    <property type="component" value="Unassembled WGS sequence"/>
</dbReference>
<evidence type="ECO:0000256" key="1">
    <source>
        <dbReference type="ARBA" id="ARBA00004141"/>
    </source>
</evidence>
<feature type="transmembrane region" description="Helical" evidence="5">
    <location>
        <begin position="283"/>
        <end position="302"/>
    </location>
</feature>
<feature type="transmembrane region" description="Helical" evidence="5">
    <location>
        <begin position="220"/>
        <end position="238"/>
    </location>
</feature>
<protein>
    <submittedName>
        <fullName evidence="7">Cation:proton antiporter</fullName>
    </submittedName>
</protein>
<feature type="transmembrane region" description="Helical" evidence="5">
    <location>
        <begin position="339"/>
        <end position="366"/>
    </location>
</feature>
<dbReference type="RefSeq" id="WP_197113632.1">
    <property type="nucleotide sequence ID" value="NZ_JACBXQ010000001.1"/>
</dbReference>
<dbReference type="EMBL" id="JACBXQ010000001">
    <property type="protein sequence ID" value="MBG9985423.1"/>
    <property type="molecule type" value="Genomic_DNA"/>
</dbReference>
<evidence type="ECO:0000313" key="7">
    <source>
        <dbReference type="EMBL" id="MBG9985423.1"/>
    </source>
</evidence>
<organism evidence="7 8">
    <name type="scientific">Facklamia lactis</name>
    <dbReference type="NCBI Taxonomy" id="2749967"/>
    <lineage>
        <taxon>Bacteria</taxon>
        <taxon>Bacillati</taxon>
        <taxon>Bacillota</taxon>
        <taxon>Bacilli</taxon>
        <taxon>Lactobacillales</taxon>
        <taxon>Aerococcaceae</taxon>
        <taxon>Facklamia</taxon>
    </lineage>
</organism>
<proteinExistence type="predicted"/>
<evidence type="ECO:0000259" key="6">
    <source>
        <dbReference type="Pfam" id="PF00999"/>
    </source>
</evidence>
<evidence type="ECO:0000256" key="2">
    <source>
        <dbReference type="ARBA" id="ARBA00022692"/>
    </source>
</evidence>
<dbReference type="PANTHER" id="PTHR43021:SF2">
    <property type="entry name" value="CATION_H+ EXCHANGER DOMAIN-CONTAINING PROTEIN"/>
    <property type="match status" value="1"/>
</dbReference>
<feature type="transmembrane region" description="Helical" evidence="5">
    <location>
        <begin position="151"/>
        <end position="173"/>
    </location>
</feature>
<dbReference type="Pfam" id="PF00999">
    <property type="entry name" value="Na_H_Exchanger"/>
    <property type="match status" value="1"/>
</dbReference>
<dbReference type="InterPro" id="IPR038770">
    <property type="entry name" value="Na+/solute_symporter_sf"/>
</dbReference>
<reference evidence="7 8" key="1">
    <citation type="submission" date="2020-07" db="EMBL/GenBank/DDBJ databases">
        <title>Facklamia lactis sp. nov., isolated from raw milk.</title>
        <authorList>
            <person name="Doll E.V."/>
            <person name="Huptas C."/>
            <person name="Staib L."/>
            <person name="Wenning M."/>
            <person name="Scherer S."/>
        </authorList>
    </citation>
    <scope>NUCLEOTIDE SEQUENCE [LARGE SCALE GENOMIC DNA]</scope>
    <source>
        <strain evidence="7 8">DSM 111018</strain>
    </source>
</reference>
<feature type="transmembrane region" description="Helical" evidence="5">
    <location>
        <begin position="372"/>
        <end position="392"/>
    </location>
</feature>
<feature type="transmembrane region" description="Helical" evidence="5">
    <location>
        <begin position="55"/>
        <end position="75"/>
    </location>
</feature>